<reference evidence="3" key="1">
    <citation type="submission" date="2021-01" db="EMBL/GenBank/DDBJ databases">
        <authorList>
            <person name="Corre E."/>
            <person name="Pelletier E."/>
            <person name="Niang G."/>
            <person name="Scheremetjew M."/>
            <person name="Finn R."/>
            <person name="Kale V."/>
            <person name="Holt S."/>
            <person name="Cochrane G."/>
            <person name="Meng A."/>
            <person name="Brown T."/>
            <person name="Cohen L."/>
        </authorList>
    </citation>
    <scope>NUCLEOTIDE SEQUENCE</scope>
    <source>
        <strain evidence="3">CCMP1661</strain>
    </source>
</reference>
<dbReference type="SUPFAM" id="SSF52833">
    <property type="entry name" value="Thioredoxin-like"/>
    <property type="match status" value="1"/>
</dbReference>
<feature type="compositionally biased region" description="Acidic residues" evidence="1">
    <location>
        <begin position="226"/>
        <end position="238"/>
    </location>
</feature>
<sequence>MNDQAIMQAAQNIAGQHVLQAAKEEERKLDETINRLENMDEDDFEVLRQRRRQKMMEQQKKRQEWTSNGHGHYQELQNQQDFFEAAKKSSQMVVHFYRPSTRHCATLDEHLGKLAPRHVETRFVKIDAEKSQFLCERLNIFMMPTLLLVKDGQSFHQIRGFDELGGTDQFPTKMLAWVLSQHNIISYDGGPPEDLNFEGSGAGPTLFSRRAKRGGTNSIRVGLQEQDGDVSDGDDDEY</sequence>
<gene>
    <name evidence="3" type="ORF">FJAP1339_LOCUS1368</name>
</gene>
<dbReference type="EMBL" id="HBHR01003050">
    <property type="protein sequence ID" value="CAD9858849.1"/>
    <property type="molecule type" value="Transcribed_RNA"/>
</dbReference>
<dbReference type="InterPro" id="IPR013766">
    <property type="entry name" value="Thioredoxin_domain"/>
</dbReference>
<dbReference type="CDD" id="cd02989">
    <property type="entry name" value="Phd_like_TxnDC9"/>
    <property type="match status" value="1"/>
</dbReference>
<dbReference type="AlphaFoldDB" id="A0A7S2XYB6"/>
<proteinExistence type="predicted"/>
<feature type="region of interest" description="Disordered" evidence="1">
    <location>
        <begin position="217"/>
        <end position="238"/>
    </location>
</feature>
<evidence type="ECO:0000313" key="3">
    <source>
        <dbReference type="EMBL" id="CAD9858849.1"/>
    </source>
</evidence>
<dbReference type="PANTHER" id="PTHR21148">
    <property type="entry name" value="THIOREDOXIN DOMAIN-CONTAINING PROTEIN 9"/>
    <property type="match status" value="1"/>
</dbReference>
<evidence type="ECO:0000259" key="2">
    <source>
        <dbReference type="Pfam" id="PF00085"/>
    </source>
</evidence>
<name>A0A7S2XYB6_9STRA</name>
<dbReference type="InterPro" id="IPR036249">
    <property type="entry name" value="Thioredoxin-like_sf"/>
</dbReference>
<organism evidence="3">
    <name type="scientific">Fibrocapsa japonica</name>
    <dbReference type="NCBI Taxonomy" id="94617"/>
    <lineage>
        <taxon>Eukaryota</taxon>
        <taxon>Sar</taxon>
        <taxon>Stramenopiles</taxon>
        <taxon>Ochrophyta</taxon>
        <taxon>Raphidophyceae</taxon>
        <taxon>Chattonellales</taxon>
        <taxon>Chattonellaceae</taxon>
        <taxon>Fibrocapsa</taxon>
    </lineage>
</organism>
<dbReference type="Gene3D" id="3.40.30.10">
    <property type="entry name" value="Glutaredoxin"/>
    <property type="match status" value="1"/>
</dbReference>
<accession>A0A7S2XYB6</accession>
<evidence type="ECO:0000256" key="1">
    <source>
        <dbReference type="SAM" id="MobiDB-lite"/>
    </source>
</evidence>
<feature type="domain" description="Thioredoxin" evidence="2">
    <location>
        <begin position="78"/>
        <end position="162"/>
    </location>
</feature>
<protein>
    <recommendedName>
        <fullName evidence="2">Thioredoxin domain-containing protein</fullName>
    </recommendedName>
</protein>
<dbReference type="Pfam" id="PF00085">
    <property type="entry name" value="Thioredoxin"/>
    <property type="match status" value="1"/>
</dbReference>